<gene>
    <name evidence="3" type="ORF">SAMN04488123_10886</name>
</gene>
<accession>A0A1G8PDK9</accession>
<dbReference type="Proteomes" id="UP000198853">
    <property type="component" value="Unassembled WGS sequence"/>
</dbReference>
<organism evidence="3 4">
    <name type="scientific">Natribacillus halophilus</name>
    <dbReference type="NCBI Taxonomy" id="549003"/>
    <lineage>
        <taxon>Bacteria</taxon>
        <taxon>Bacillati</taxon>
        <taxon>Bacillota</taxon>
        <taxon>Bacilli</taxon>
        <taxon>Bacillales</taxon>
        <taxon>Bacillaceae</taxon>
        <taxon>Natribacillus</taxon>
    </lineage>
</organism>
<reference evidence="3 4" key="1">
    <citation type="submission" date="2016-10" db="EMBL/GenBank/DDBJ databases">
        <authorList>
            <person name="de Groot N.N."/>
        </authorList>
    </citation>
    <scope>NUCLEOTIDE SEQUENCE [LARGE SCALE GENOMIC DNA]</scope>
    <source>
        <strain evidence="3 4">DSM 21771</strain>
    </source>
</reference>
<keyword evidence="4" id="KW-1185">Reference proteome</keyword>
<protein>
    <submittedName>
        <fullName evidence="3">Uncharacterized conserved protein, DUF58 family, contains vWF domain</fullName>
    </submittedName>
</protein>
<evidence type="ECO:0000256" key="1">
    <source>
        <dbReference type="SAM" id="Phobius"/>
    </source>
</evidence>
<feature type="transmembrane region" description="Helical" evidence="1">
    <location>
        <begin position="35"/>
        <end position="58"/>
    </location>
</feature>
<dbReference type="AlphaFoldDB" id="A0A1G8PDK9"/>
<dbReference type="PANTHER" id="PTHR34351">
    <property type="entry name" value="SLR1927 PROTEIN-RELATED"/>
    <property type="match status" value="1"/>
</dbReference>
<dbReference type="RefSeq" id="WP_090398678.1">
    <property type="nucleotide sequence ID" value="NZ_FNEN01000008.1"/>
</dbReference>
<dbReference type="EMBL" id="FNEN01000008">
    <property type="protein sequence ID" value="SDI90661.1"/>
    <property type="molecule type" value="Genomic_DNA"/>
</dbReference>
<evidence type="ECO:0000313" key="4">
    <source>
        <dbReference type="Proteomes" id="UP000198853"/>
    </source>
</evidence>
<keyword evidence="1" id="KW-0472">Membrane</keyword>
<sequence>MRIRWRQGLRVFAVLLLLAVLFAYAMVQGGFVSWFLFYSVSVLLFVGLLFIVFPLRFLNVERVMANRQLAHGETTKVYVNISKKSWWPLLFLGVRDRVPSGLQIESHPGAFFLMLFSKQIEYSYLIKAEKRGSYTYEHVNVETGDPFGFWKRERKLPVKSEVLVYPRITKLPFKLQNIRSKKSTTDRAGVQRFSHEETQNFSSVREYEAGDRLTSIDWKVSARLGRLATKEFDTEEGEGFTILLDGRVNDRQAFEEAVEWAAAAVHNIHEQQSPVNFACLGTGMTVLSAGNDRTHVRKVMNALARVEPSSTDERDPFPTSFRFLPSVIYMIPEMSDSAMKEIRQMQQRHELFVLYSDRETAQLPLKQMRVKTIAMPTKRGRRR</sequence>
<feature type="domain" description="DUF58" evidence="2">
    <location>
        <begin position="203"/>
        <end position="311"/>
    </location>
</feature>
<dbReference type="Pfam" id="PF01882">
    <property type="entry name" value="DUF58"/>
    <property type="match status" value="1"/>
</dbReference>
<proteinExistence type="predicted"/>
<evidence type="ECO:0000259" key="2">
    <source>
        <dbReference type="Pfam" id="PF01882"/>
    </source>
</evidence>
<keyword evidence="1" id="KW-1133">Transmembrane helix</keyword>
<dbReference type="InterPro" id="IPR002881">
    <property type="entry name" value="DUF58"/>
</dbReference>
<dbReference type="PANTHER" id="PTHR34351:SF2">
    <property type="entry name" value="DUF58 DOMAIN-CONTAINING PROTEIN"/>
    <property type="match status" value="1"/>
</dbReference>
<evidence type="ECO:0000313" key="3">
    <source>
        <dbReference type="EMBL" id="SDI90661.1"/>
    </source>
</evidence>
<name>A0A1G8PDK9_9BACI</name>
<keyword evidence="1" id="KW-0812">Transmembrane</keyword>
<dbReference type="OrthoDB" id="140416at2"/>